<dbReference type="Proteomes" id="UP001221757">
    <property type="component" value="Unassembled WGS sequence"/>
</dbReference>
<protein>
    <submittedName>
        <fullName evidence="1">Uncharacterized protein</fullName>
    </submittedName>
</protein>
<accession>A0AAD7M883</accession>
<dbReference type="AlphaFoldDB" id="A0AAD7M883"/>
<organism evidence="1 2">
    <name type="scientific">Mycena rosella</name>
    <name type="common">Pink bonnet</name>
    <name type="synonym">Agaricus rosellus</name>
    <dbReference type="NCBI Taxonomy" id="1033263"/>
    <lineage>
        <taxon>Eukaryota</taxon>
        <taxon>Fungi</taxon>
        <taxon>Dikarya</taxon>
        <taxon>Basidiomycota</taxon>
        <taxon>Agaricomycotina</taxon>
        <taxon>Agaricomycetes</taxon>
        <taxon>Agaricomycetidae</taxon>
        <taxon>Agaricales</taxon>
        <taxon>Marasmiineae</taxon>
        <taxon>Mycenaceae</taxon>
        <taxon>Mycena</taxon>
    </lineage>
</organism>
<proteinExistence type="predicted"/>
<reference evidence="1" key="1">
    <citation type="submission" date="2023-03" db="EMBL/GenBank/DDBJ databases">
        <title>Massive genome expansion in bonnet fungi (Mycena s.s.) driven by repeated elements and novel gene families across ecological guilds.</title>
        <authorList>
            <consortium name="Lawrence Berkeley National Laboratory"/>
            <person name="Harder C.B."/>
            <person name="Miyauchi S."/>
            <person name="Viragh M."/>
            <person name="Kuo A."/>
            <person name="Thoen E."/>
            <person name="Andreopoulos B."/>
            <person name="Lu D."/>
            <person name="Skrede I."/>
            <person name="Drula E."/>
            <person name="Henrissat B."/>
            <person name="Morin E."/>
            <person name="Kohler A."/>
            <person name="Barry K."/>
            <person name="LaButti K."/>
            <person name="Morin E."/>
            <person name="Salamov A."/>
            <person name="Lipzen A."/>
            <person name="Mereny Z."/>
            <person name="Hegedus B."/>
            <person name="Baldrian P."/>
            <person name="Stursova M."/>
            <person name="Weitz H."/>
            <person name="Taylor A."/>
            <person name="Grigoriev I.V."/>
            <person name="Nagy L.G."/>
            <person name="Martin F."/>
            <person name="Kauserud H."/>
        </authorList>
    </citation>
    <scope>NUCLEOTIDE SEQUENCE</scope>
    <source>
        <strain evidence="1">CBHHK067</strain>
    </source>
</reference>
<name>A0AAD7M883_MYCRO</name>
<evidence type="ECO:0000313" key="1">
    <source>
        <dbReference type="EMBL" id="KAJ7705393.1"/>
    </source>
</evidence>
<sequence length="368" mass="38932">MNSAPSITIAQAQAVVDKHFTDPAATIVTFKQVAHGFSHTPGMTTYLLDLALGANVEATHSSFLVVSNESEGEGEEAAAWAPNALPIFPQLISAIRSNTSIPIADPALDASRVLLPYVYLLTPPYALTSLYLVSLPHARATGLLTAPQLALIDLQLGTYLGQLHAGAQNDWFGRPTPANSAPPPPAEPYDWQATFAPLLEALLDAVPTPHAPPLRAALARALAAFLFADADTPSLVWLTGSADDVFLAFTPAGAFSAFALLPAVPHALWGDPLLEAFFAGAGGGDADVNGGGGGGPSAAFWEGYRAARGADTPDLLLFPRQRTKRLWYDVFLALVVLRERRGVDDDKTRWAHACLETRAALLKDAPCN</sequence>
<gene>
    <name evidence="1" type="ORF">B0H17DRAFT_1037840</name>
</gene>
<keyword evidence="2" id="KW-1185">Reference proteome</keyword>
<evidence type="ECO:0000313" key="2">
    <source>
        <dbReference type="Proteomes" id="UP001221757"/>
    </source>
</evidence>
<dbReference type="EMBL" id="JARKIE010000008">
    <property type="protein sequence ID" value="KAJ7705393.1"/>
    <property type="molecule type" value="Genomic_DNA"/>
</dbReference>
<comment type="caution">
    <text evidence="1">The sequence shown here is derived from an EMBL/GenBank/DDBJ whole genome shotgun (WGS) entry which is preliminary data.</text>
</comment>